<sequence>MPPKAGRGRRKKPAIKYTQKRKPRSKNTTLSLQPKRESQGEEMQESRANKNSRAAPRGFQVSSAVRRVSAAFTFSSS</sequence>
<accession>A0AAN8BSV7</accession>
<proteinExistence type="predicted"/>
<feature type="compositionally biased region" description="Basic and acidic residues" evidence="1">
    <location>
        <begin position="34"/>
        <end position="48"/>
    </location>
</feature>
<reference evidence="2 3" key="1">
    <citation type="journal article" date="2023" name="Mol. Biol. Evol.">
        <title>Genomics of Secondarily Temperate Adaptation in the Only Non-Antarctic Icefish.</title>
        <authorList>
            <person name="Rivera-Colon A.G."/>
            <person name="Rayamajhi N."/>
            <person name="Minhas B.F."/>
            <person name="Madrigal G."/>
            <person name="Bilyk K.T."/>
            <person name="Yoon V."/>
            <person name="Hune M."/>
            <person name="Gregory S."/>
            <person name="Cheng C.H.C."/>
            <person name="Catchen J.M."/>
        </authorList>
    </citation>
    <scope>NUCLEOTIDE SEQUENCE [LARGE SCALE GENOMIC DNA]</scope>
    <source>
        <strain evidence="2">JC2023a</strain>
    </source>
</reference>
<dbReference type="EMBL" id="JAULUE010002056">
    <property type="protein sequence ID" value="KAK5890594.1"/>
    <property type="molecule type" value="Genomic_DNA"/>
</dbReference>
<gene>
    <name evidence="2" type="ORF">CesoFtcFv8_014101</name>
</gene>
<protein>
    <submittedName>
        <fullName evidence="2">Uncharacterized protein</fullName>
    </submittedName>
</protein>
<dbReference type="AlphaFoldDB" id="A0AAN8BSV7"/>
<feature type="region of interest" description="Disordered" evidence="1">
    <location>
        <begin position="1"/>
        <end position="59"/>
    </location>
</feature>
<evidence type="ECO:0000313" key="2">
    <source>
        <dbReference type="EMBL" id="KAK5890594.1"/>
    </source>
</evidence>
<comment type="caution">
    <text evidence="2">The sequence shown here is derived from an EMBL/GenBank/DDBJ whole genome shotgun (WGS) entry which is preliminary data.</text>
</comment>
<name>A0AAN8BSV7_9TELE</name>
<organism evidence="2 3">
    <name type="scientific">Champsocephalus esox</name>
    <name type="common">pike icefish</name>
    <dbReference type="NCBI Taxonomy" id="159716"/>
    <lineage>
        <taxon>Eukaryota</taxon>
        <taxon>Metazoa</taxon>
        <taxon>Chordata</taxon>
        <taxon>Craniata</taxon>
        <taxon>Vertebrata</taxon>
        <taxon>Euteleostomi</taxon>
        <taxon>Actinopterygii</taxon>
        <taxon>Neopterygii</taxon>
        <taxon>Teleostei</taxon>
        <taxon>Neoteleostei</taxon>
        <taxon>Acanthomorphata</taxon>
        <taxon>Eupercaria</taxon>
        <taxon>Perciformes</taxon>
        <taxon>Notothenioidei</taxon>
        <taxon>Channichthyidae</taxon>
        <taxon>Champsocephalus</taxon>
    </lineage>
</organism>
<evidence type="ECO:0000256" key="1">
    <source>
        <dbReference type="SAM" id="MobiDB-lite"/>
    </source>
</evidence>
<dbReference type="Proteomes" id="UP001335648">
    <property type="component" value="Unassembled WGS sequence"/>
</dbReference>
<feature type="compositionally biased region" description="Basic residues" evidence="1">
    <location>
        <begin position="1"/>
        <end position="25"/>
    </location>
</feature>
<keyword evidence="3" id="KW-1185">Reference proteome</keyword>
<evidence type="ECO:0000313" key="3">
    <source>
        <dbReference type="Proteomes" id="UP001335648"/>
    </source>
</evidence>